<dbReference type="InterPro" id="IPR002509">
    <property type="entry name" value="NODB_dom"/>
</dbReference>
<dbReference type="GO" id="GO:0005975">
    <property type="term" value="P:carbohydrate metabolic process"/>
    <property type="evidence" value="ECO:0007669"/>
    <property type="project" value="InterPro"/>
</dbReference>
<dbReference type="EMBL" id="CP000390">
    <property type="protein sequence ID" value="ABG62199.1"/>
    <property type="molecule type" value="Genomic_DNA"/>
</dbReference>
<dbReference type="OrthoDB" id="9787041at2"/>
<dbReference type="eggNOG" id="COG0726">
    <property type="taxonomic scope" value="Bacteria"/>
</dbReference>
<dbReference type="SUPFAM" id="SSF88713">
    <property type="entry name" value="Glycoside hydrolase/deacetylase"/>
    <property type="match status" value="1"/>
</dbReference>
<dbReference type="GO" id="GO:0016810">
    <property type="term" value="F:hydrolase activity, acting on carbon-nitrogen (but not peptide) bonds"/>
    <property type="evidence" value="ECO:0007669"/>
    <property type="project" value="InterPro"/>
</dbReference>
<accession>Q11K76</accession>
<dbReference type="PROSITE" id="PS51677">
    <property type="entry name" value="NODB"/>
    <property type="match status" value="1"/>
</dbReference>
<proteinExistence type="inferred from homology"/>
<dbReference type="PANTHER" id="PTHR43123">
    <property type="entry name" value="POLYSACCHARIDE DEACETYLASE-RELATED"/>
    <property type="match status" value="1"/>
</dbReference>
<dbReference type="PANTHER" id="PTHR43123:SF1">
    <property type="entry name" value="POLYSACCHARIDE DEACETYLASE-RELATED"/>
    <property type="match status" value="1"/>
</dbReference>
<evidence type="ECO:0000256" key="2">
    <source>
        <dbReference type="ARBA" id="ARBA00010973"/>
    </source>
</evidence>
<evidence type="ECO:0000256" key="1">
    <source>
        <dbReference type="ARBA" id="ARBA00003236"/>
    </source>
</evidence>
<dbReference type="Gene3D" id="3.20.20.370">
    <property type="entry name" value="Glycoside hydrolase/deacetylase"/>
    <property type="match status" value="1"/>
</dbReference>
<dbReference type="HOGENOM" id="CLU_029940_0_2_5"/>
<sequence length="290" mass="32582">MRAYRAWPNGKKVAVSVTVMFETWSDEAAPNYSVQATSLKSGTVDHAAKAWSTYGGRVGVWRLNRLLTKHGIRGTFFTNGRCAELYPDAVRQLVASGHDLAAHSYTHDSILAYMSLDEQREMIRRSVGLLEDCTGRKVKGWGSPAVAFTPETAGFLAQQGLSWTCDITYVDLPIRIRTAYGDIAGVPTTDFSDNRVLKANTWDLADVYKGMMNYLRENEPMSMLTMVIHCQFGGRPLVSAVIDEILKYFKSFDDVWFATHDELAQWALEAQADECTYADRYFNEEARARA</sequence>
<dbReference type="KEGG" id="mes:Meso_0799"/>
<protein>
    <recommendedName>
        <fullName evidence="3">Chitooligosaccharide deacetylase</fullName>
    </recommendedName>
    <alternativeName>
        <fullName evidence="4">Nodulation protein B</fullName>
    </alternativeName>
</protein>
<comment type="similarity">
    <text evidence="2">Belongs to the polysaccharide deacetylase family.</text>
</comment>
<dbReference type="InterPro" id="IPR011330">
    <property type="entry name" value="Glyco_hydro/deAcase_b/a-brl"/>
</dbReference>
<evidence type="ECO:0000259" key="5">
    <source>
        <dbReference type="PROSITE" id="PS51677"/>
    </source>
</evidence>
<evidence type="ECO:0000256" key="3">
    <source>
        <dbReference type="ARBA" id="ARBA00020071"/>
    </source>
</evidence>
<organism evidence="6">
    <name type="scientific">Chelativorans sp. (strain BNC1)</name>
    <dbReference type="NCBI Taxonomy" id="266779"/>
    <lineage>
        <taxon>Bacteria</taxon>
        <taxon>Pseudomonadati</taxon>
        <taxon>Pseudomonadota</taxon>
        <taxon>Alphaproteobacteria</taxon>
        <taxon>Hyphomicrobiales</taxon>
        <taxon>Phyllobacteriaceae</taxon>
        <taxon>Chelativorans</taxon>
    </lineage>
</organism>
<evidence type="ECO:0000313" key="6">
    <source>
        <dbReference type="EMBL" id="ABG62199.1"/>
    </source>
</evidence>
<comment type="function">
    <text evidence="1">Is involved in generating a small heat-stable compound (Nod), an acylated oligomer of N-acetylglucosamine, that stimulates mitosis in various plant protoplasts.</text>
</comment>
<dbReference type="AlphaFoldDB" id="Q11K76"/>
<gene>
    <name evidence="6" type="ordered locus">Meso_0799</name>
</gene>
<dbReference type="Pfam" id="PF01522">
    <property type="entry name" value="Polysacc_deac_1"/>
    <property type="match status" value="1"/>
</dbReference>
<name>Q11K76_CHESB</name>
<dbReference type="STRING" id="266779.Meso_0799"/>
<reference evidence="6" key="1">
    <citation type="submission" date="2006-06" db="EMBL/GenBank/DDBJ databases">
        <title>Complete sequence of chromosome of Chelativorans sp. BNC1.</title>
        <authorList>
            <consortium name="US DOE Joint Genome Institute"/>
            <person name="Copeland A."/>
            <person name="Lucas S."/>
            <person name="Lapidus A."/>
            <person name="Barry K."/>
            <person name="Detter J.C."/>
            <person name="Glavina del Rio T."/>
            <person name="Hammon N."/>
            <person name="Israni S."/>
            <person name="Dalin E."/>
            <person name="Tice H."/>
            <person name="Pitluck S."/>
            <person name="Chertkov O."/>
            <person name="Brettin T."/>
            <person name="Bruce D."/>
            <person name="Han C."/>
            <person name="Tapia R."/>
            <person name="Gilna P."/>
            <person name="Schmutz J."/>
            <person name="Larimer F."/>
            <person name="Land M."/>
            <person name="Hauser L."/>
            <person name="Kyrpides N."/>
            <person name="Mikhailova N."/>
            <person name="Richardson P."/>
        </authorList>
    </citation>
    <scope>NUCLEOTIDE SEQUENCE</scope>
    <source>
        <strain evidence="6">BNC1</strain>
    </source>
</reference>
<evidence type="ECO:0000256" key="4">
    <source>
        <dbReference type="ARBA" id="ARBA00032976"/>
    </source>
</evidence>
<dbReference type="CDD" id="cd10916">
    <property type="entry name" value="CE4_PuuE_HpPgdA_like"/>
    <property type="match status" value="1"/>
</dbReference>
<feature type="domain" description="NodB homology" evidence="5">
    <location>
        <begin position="38"/>
        <end position="258"/>
    </location>
</feature>